<name>A0ABD1F5D6_HYPHA</name>
<evidence type="ECO:0000256" key="2">
    <source>
        <dbReference type="ARBA" id="ARBA00005300"/>
    </source>
</evidence>
<accession>A0ABD1F5D6</accession>
<dbReference type="AlphaFoldDB" id="A0ABD1F5D6"/>
<dbReference type="SUPFAM" id="SSF53098">
    <property type="entry name" value="Ribonuclease H-like"/>
    <property type="match status" value="1"/>
</dbReference>
<organism evidence="9 10">
    <name type="scientific">Hypothenemus hampei</name>
    <name type="common">Coffee berry borer</name>
    <dbReference type="NCBI Taxonomy" id="57062"/>
    <lineage>
        <taxon>Eukaryota</taxon>
        <taxon>Metazoa</taxon>
        <taxon>Ecdysozoa</taxon>
        <taxon>Arthropoda</taxon>
        <taxon>Hexapoda</taxon>
        <taxon>Insecta</taxon>
        <taxon>Pterygota</taxon>
        <taxon>Neoptera</taxon>
        <taxon>Endopterygota</taxon>
        <taxon>Coleoptera</taxon>
        <taxon>Polyphaga</taxon>
        <taxon>Cucujiformia</taxon>
        <taxon>Curculionidae</taxon>
        <taxon>Scolytinae</taxon>
        <taxon>Hypothenemus</taxon>
    </lineage>
</organism>
<proteinExistence type="inferred from homology"/>
<reference evidence="9 10" key="1">
    <citation type="submission" date="2024-05" db="EMBL/GenBank/DDBJ databases">
        <title>Genetic variation in Jamaican populations of the coffee berry borer (Hypothenemus hampei).</title>
        <authorList>
            <person name="Errbii M."/>
            <person name="Myrie A."/>
        </authorList>
    </citation>
    <scope>NUCLEOTIDE SEQUENCE [LARGE SCALE GENOMIC DNA]</scope>
    <source>
        <strain evidence="9">JA-Hopewell-2020-01-JO</strain>
        <tissue evidence="9">Whole body</tissue>
    </source>
</reference>
<keyword evidence="5" id="KW-0479">Metal-binding</keyword>
<dbReference type="PANTHER" id="PTHR10642:SF26">
    <property type="entry name" value="RIBONUCLEASE H1"/>
    <property type="match status" value="1"/>
</dbReference>
<evidence type="ECO:0000256" key="5">
    <source>
        <dbReference type="ARBA" id="ARBA00022723"/>
    </source>
</evidence>
<dbReference type="GO" id="GO:0004523">
    <property type="term" value="F:RNA-DNA hybrid ribonuclease activity"/>
    <property type="evidence" value="ECO:0007669"/>
    <property type="project" value="UniProtKB-EC"/>
</dbReference>
<evidence type="ECO:0000259" key="8">
    <source>
        <dbReference type="PROSITE" id="PS50879"/>
    </source>
</evidence>
<dbReference type="InterPro" id="IPR050092">
    <property type="entry name" value="RNase_H"/>
</dbReference>
<dbReference type="Proteomes" id="UP001566132">
    <property type="component" value="Unassembled WGS sequence"/>
</dbReference>
<dbReference type="Gene3D" id="3.30.420.10">
    <property type="entry name" value="Ribonuclease H-like superfamily/Ribonuclease H"/>
    <property type="match status" value="1"/>
</dbReference>
<dbReference type="InterPro" id="IPR012337">
    <property type="entry name" value="RNaseH-like_sf"/>
</dbReference>
<evidence type="ECO:0000256" key="3">
    <source>
        <dbReference type="ARBA" id="ARBA00012180"/>
    </source>
</evidence>
<dbReference type="InterPro" id="IPR036397">
    <property type="entry name" value="RNaseH_sf"/>
</dbReference>
<dbReference type="PROSITE" id="PS50879">
    <property type="entry name" value="RNASE_H_1"/>
    <property type="match status" value="1"/>
</dbReference>
<evidence type="ECO:0000256" key="6">
    <source>
        <dbReference type="ARBA" id="ARBA00022759"/>
    </source>
</evidence>
<dbReference type="EMBL" id="JBDJPC010000002">
    <property type="protein sequence ID" value="KAL1512778.1"/>
    <property type="molecule type" value="Genomic_DNA"/>
</dbReference>
<dbReference type="Pfam" id="PF00075">
    <property type="entry name" value="RNase_H"/>
    <property type="match status" value="1"/>
</dbReference>
<comment type="similarity">
    <text evidence="2">Belongs to the RNase H family.</text>
</comment>
<evidence type="ECO:0000256" key="4">
    <source>
        <dbReference type="ARBA" id="ARBA00022722"/>
    </source>
</evidence>
<comment type="catalytic activity">
    <reaction evidence="1">
        <text>Endonucleolytic cleavage to 5'-phosphomonoester.</text>
        <dbReference type="EC" id="3.1.26.4"/>
    </reaction>
</comment>
<comment type="caution">
    <text evidence="9">The sequence shown here is derived from an EMBL/GenBank/DDBJ whole genome shotgun (WGS) entry which is preliminary data.</text>
</comment>
<evidence type="ECO:0000313" key="10">
    <source>
        <dbReference type="Proteomes" id="UP001566132"/>
    </source>
</evidence>
<dbReference type="FunFam" id="3.30.420.10:FF:000115">
    <property type="entry name" value="Ribonuclease H"/>
    <property type="match status" value="1"/>
</dbReference>
<protein>
    <recommendedName>
        <fullName evidence="3">ribonuclease H</fullName>
        <ecNumber evidence="3">3.1.26.4</ecNumber>
    </recommendedName>
</protein>
<dbReference type="InterPro" id="IPR002156">
    <property type="entry name" value="RNaseH_domain"/>
</dbReference>
<gene>
    <name evidence="9" type="ORF">ABEB36_002309</name>
</gene>
<sequence length="244" mass="27301">MNGILKLIRQTSITYTKMENLISNQLSALVQRLSDAENRALVLLTEVKNIKAEIATLTQSANSILNSNIALTRSPDDEHSHQLKRPRFNDQFPMENGYVVAYTDGACVNNGMKNAKAGIGVWFSDGHSQNISKPVRGKPTNNNAEIQAATEALRLLQSLGYTKAKIYTDSQFTINCITNWIKRWKKNNWKVANGGAVKNKECLVELDQLCQQFDDIKWEYCAGHQGIHGNEEADKLARQGASKY</sequence>
<keyword evidence="6" id="KW-0255">Endonuclease</keyword>
<feature type="domain" description="RNase H type-1" evidence="8">
    <location>
        <begin position="95"/>
        <end position="242"/>
    </location>
</feature>
<dbReference type="CDD" id="cd09280">
    <property type="entry name" value="RNase_HI_eukaryote_like"/>
    <property type="match status" value="1"/>
</dbReference>
<dbReference type="EC" id="3.1.26.4" evidence="3"/>
<evidence type="ECO:0000256" key="7">
    <source>
        <dbReference type="ARBA" id="ARBA00022801"/>
    </source>
</evidence>
<keyword evidence="7" id="KW-0378">Hydrolase</keyword>
<dbReference type="GO" id="GO:0046872">
    <property type="term" value="F:metal ion binding"/>
    <property type="evidence" value="ECO:0007669"/>
    <property type="project" value="UniProtKB-KW"/>
</dbReference>
<keyword evidence="10" id="KW-1185">Reference proteome</keyword>
<dbReference type="PANTHER" id="PTHR10642">
    <property type="entry name" value="RIBONUCLEASE H1"/>
    <property type="match status" value="1"/>
</dbReference>
<keyword evidence="4" id="KW-0540">Nuclease</keyword>
<evidence type="ECO:0000313" key="9">
    <source>
        <dbReference type="EMBL" id="KAL1512778.1"/>
    </source>
</evidence>
<evidence type="ECO:0000256" key="1">
    <source>
        <dbReference type="ARBA" id="ARBA00000077"/>
    </source>
</evidence>